<reference evidence="1 2" key="1">
    <citation type="submission" date="2019-03" db="EMBL/GenBank/DDBJ databases">
        <title>The complete genome sequence of Swingsia samuiensis NBRC107927(T).</title>
        <authorList>
            <person name="Chua K.-O."/>
            <person name="Chan K.-G."/>
            <person name="See-Too W.-S."/>
        </authorList>
    </citation>
    <scope>NUCLEOTIDE SEQUENCE [LARGE SCALE GENOMIC DNA]</scope>
    <source>
        <strain evidence="1 2">AH83</strain>
    </source>
</reference>
<organism evidence="1 2">
    <name type="scientific">Swingsia samuiensis</name>
    <dbReference type="NCBI Taxonomy" id="1293412"/>
    <lineage>
        <taxon>Bacteria</taxon>
        <taxon>Pseudomonadati</taxon>
        <taxon>Pseudomonadota</taxon>
        <taxon>Alphaproteobacteria</taxon>
        <taxon>Acetobacterales</taxon>
        <taxon>Acetobacteraceae</taxon>
        <taxon>Swingsia</taxon>
    </lineage>
</organism>
<keyword evidence="2" id="KW-1185">Reference proteome</keyword>
<proteinExistence type="predicted"/>
<dbReference type="KEGG" id="ssam:E3D00_01780"/>
<dbReference type="GO" id="GO:0005975">
    <property type="term" value="P:carbohydrate metabolic process"/>
    <property type="evidence" value="ECO:0007669"/>
    <property type="project" value="InterPro"/>
</dbReference>
<accession>A0A4Y6UFX0</accession>
<dbReference type="Pfam" id="PF04748">
    <property type="entry name" value="Polysacc_deac_2"/>
    <property type="match status" value="1"/>
</dbReference>
<dbReference type="InterPro" id="IPR011330">
    <property type="entry name" value="Glyco_hydro/deAcase_b/a-brl"/>
</dbReference>
<dbReference type="OrthoDB" id="9784811at2"/>
<sequence length="351" mass="38941">MQWQASPTLQLQQLKQQKSKKHLQIAKTLFRTLIKRTSKASQTMVKKLVFKPACMVWEHLPFPGRALLIFWACALVGLSLLFATSPHIPTHRNNLITTIKHQPSLLSQIPHKEIIKPPSSPTLAEIQKSNKTPLAIVLEGFGFSEALSQDVLSEVPTPVAVNVSPYIDNIHDVIAQAQAANREIYITLPLQNSSPEYDNKQPHMLGYGNTPKDDLHELAWCLSQARGASGLTDAYGTKDEQSRGGYATTPDFLPIAKIIEEHKLLYLSSSPNTISHIKGMTVSQWMDGDTDPATLDQDFSQLSSLSTPTPYKLLMISPLTPLALEKLKIWLNSPEAKKFTLVPPSTLAEIK</sequence>
<protein>
    <submittedName>
        <fullName evidence="1">Divergent polysaccharide deacetylase family protein</fullName>
    </submittedName>
</protein>
<dbReference type="AlphaFoldDB" id="A0A4Y6UFX0"/>
<dbReference type="SUPFAM" id="SSF88713">
    <property type="entry name" value="Glycoside hydrolase/deacetylase"/>
    <property type="match status" value="1"/>
</dbReference>
<dbReference type="EMBL" id="CP038141">
    <property type="protein sequence ID" value="QDH16439.1"/>
    <property type="molecule type" value="Genomic_DNA"/>
</dbReference>
<dbReference type="InterPro" id="IPR006837">
    <property type="entry name" value="Divergent_DAC"/>
</dbReference>
<evidence type="ECO:0000313" key="1">
    <source>
        <dbReference type="EMBL" id="QDH16439.1"/>
    </source>
</evidence>
<gene>
    <name evidence="1" type="ORF">E3D00_01780</name>
</gene>
<name>A0A4Y6UFX0_9PROT</name>
<evidence type="ECO:0000313" key="2">
    <source>
        <dbReference type="Proteomes" id="UP000316313"/>
    </source>
</evidence>
<dbReference type="Proteomes" id="UP000316313">
    <property type="component" value="Chromosome"/>
</dbReference>
<dbReference type="Gene3D" id="3.20.20.370">
    <property type="entry name" value="Glycoside hydrolase/deacetylase"/>
    <property type="match status" value="1"/>
</dbReference>